<dbReference type="InterPro" id="IPR057659">
    <property type="entry name" value="CEP152_CC"/>
</dbReference>
<dbReference type="PANTHER" id="PTHR10337">
    <property type="entry name" value="SHC TRANSFORMING PROTEIN"/>
    <property type="match status" value="1"/>
</dbReference>
<feature type="coiled-coil region" evidence="1">
    <location>
        <begin position="405"/>
        <end position="504"/>
    </location>
</feature>
<feature type="region of interest" description="Disordered" evidence="2">
    <location>
        <begin position="170"/>
        <end position="234"/>
    </location>
</feature>
<accession>A0AAV6GEX6</accession>
<feature type="compositionally biased region" description="Polar residues" evidence="2">
    <location>
        <begin position="122"/>
        <end position="136"/>
    </location>
</feature>
<feature type="region of interest" description="Disordered" evidence="2">
    <location>
        <begin position="39"/>
        <end position="158"/>
    </location>
</feature>
<feature type="coiled-coil region" evidence="1">
    <location>
        <begin position="627"/>
        <end position="777"/>
    </location>
</feature>
<reference evidence="4" key="1">
    <citation type="submission" date="2020-10" db="EMBL/GenBank/DDBJ databases">
        <title>Chromosome-scale genome assembly of the Allis shad, Alosa alosa.</title>
        <authorList>
            <person name="Margot Z."/>
            <person name="Christophe K."/>
            <person name="Cabau C."/>
            <person name="Louis A."/>
            <person name="Berthelot C."/>
            <person name="Parey E."/>
            <person name="Roest Crollius H."/>
            <person name="Montfort J."/>
            <person name="Robinson-Rechavi M."/>
            <person name="Bucao C."/>
            <person name="Bouchez O."/>
            <person name="Gislard M."/>
            <person name="Lluch J."/>
            <person name="Milhes M."/>
            <person name="Lampietro C."/>
            <person name="Lopez Roques C."/>
            <person name="Donnadieu C."/>
            <person name="Braasch I."/>
            <person name="Desvignes T."/>
            <person name="Postlethwait J."/>
            <person name="Bobe J."/>
            <person name="Guiguen Y."/>
        </authorList>
    </citation>
    <scope>NUCLEOTIDE SEQUENCE</scope>
    <source>
        <strain evidence="4">M-15738</strain>
        <tissue evidence="4">Blood</tissue>
    </source>
</reference>
<dbReference type="GO" id="GO:0007099">
    <property type="term" value="P:centriole replication"/>
    <property type="evidence" value="ECO:0007669"/>
    <property type="project" value="TreeGrafter"/>
</dbReference>
<feature type="region of interest" description="Disordered" evidence="2">
    <location>
        <begin position="1398"/>
        <end position="1483"/>
    </location>
</feature>
<dbReference type="SUPFAM" id="SSF58113">
    <property type="entry name" value="Apolipoprotein A-I"/>
    <property type="match status" value="1"/>
</dbReference>
<dbReference type="PANTHER" id="PTHR10337:SF6">
    <property type="entry name" value="CENTROSOMAL PROTEIN OF 152 KDA"/>
    <property type="match status" value="1"/>
</dbReference>
<feature type="region of interest" description="Disordered" evidence="2">
    <location>
        <begin position="1504"/>
        <end position="1543"/>
    </location>
</feature>
<dbReference type="Proteomes" id="UP000823561">
    <property type="component" value="Chromosome 11"/>
</dbReference>
<evidence type="ECO:0000259" key="3">
    <source>
        <dbReference type="Pfam" id="PF25770"/>
    </source>
</evidence>
<comment type="caution">
    <text evidence="4">The sequence shown here is derived from an EMBL/GenBank/DDBJ whole genome shotgun (WGS) entry which is preliminary data.</text>
</comment>
<keyword evidence="5" id="KW-1185">Reference proteome</keyword>
<feature type="coiled-coil region" evidence="1">
    <location>
        <begin position="255"/>
        <end position="338"/>
    </location>
</feature>
<evidence type="ECO:0000256" key="2">
    <source>
        <dbReference type="SAM" id="MobiDB-lite"/>
    </source>
</evidence>
<organism evidence="4 5">
    <name type="scientific">Alosa alosa</name>
    <name type="common">allis shad</name>
    <dbReference type="NCBI Taxonomy" id="278164"/>
    <lineage>
        <taxon>Eukaryota</taxon>
        <taxon>Metazoa</taxon>
        <taxon>Chordata</taxon>
        <taxon>Craniata</taxon>
        <taxon>Vertebrata</taxon>
        <taxon>Euteleostomi</taxon>
        <taxon>Actinopterygii</taxon>
        <taxon>Neopterygii</taxon>
        <taxon>Teleostei</taxon>
        <taxon>Clupei</taxon>
        <taxon>Clupeiformes</taxon>
        <taxon>Clupeoidei</taxon>
        <taxon>Clupeidae</taxon>
        <taxon>Alosa</taxon>
    </lineage>
</organism>
<feature type="compositionally biased region" description="Polar residues" evidence="2">
    <location>
        <begin position="1398"/>
        <end position="1413"/>
    </location>
</feature>
<dbReference type="EMBL" id="JADWDJ010000011">
    <property type="protein sequence ID" value="KAG5273709.1"/>
    <property type="molecule type" value="Genomic_DNA"/>
</dbReference>
<feature type="coiled-coil region" evidence="1">
    <location>
        <begin position="985"/>
        <end position="1026"/>
    </location>
</feature>
<feature type="region of interest" description="Disordered" evidence="2">
    <location>
        <begin position="1221"/>
        <end position="1242"/>
    </location>
</feature>
<evidence type="ECO:0000256" key="1">
    <source>
        <dbReference type="SAM" id="Coils"/>
    </source>
</evidence>
<proteinExistence type="predicted"/>
<evidence type="ECO:0000313" key="5">
    <source>
        <dbReference type="Proteomes" id="UP000823561"/>
    </source>
</evidence>
<dbReference type="Pfam" id="PF25770">
    <property type="entry name" value="CC_CEP63-bind_CEP152"/>
    <property type="match status" value="1"/>
</dbReference>
<feature type="domain" description="CEP152 CEP63 binding coiled coil" evidence="3">
    <location>
        <begin position="1247"/>
        <end position="1297"/>
    </location>
</feature>
<keyword evidence="1" id="KW-0175">Coiled coil</keyword>
<protein>
    <recommendedName>
        <fullName evidence="3">CEP152 CEP63 binding coiled coil domain-containing protein</fullName>
    </recommendedName>
</protein>
<dbReference type="InterPro" id="IPR057664">
    <property type="entry name" value="CEP152_PLK4_bind"/>
</dbReference>
<sequence>MRVPGGSALVEESVREVLLIRKSLWELHKLLTDLPDDMLEDSRDSSPELNDSPCSNHGNGNRPQHAWNGQTDWTNQRPPALTEDNYEDEGSYHQDYSYENGPGPLGQGGVQGYPYEREGYPYSSTGPEESSCTNDFSIDKGYEQEPYSPTKHPNDQQNYNQYRNHFQNVDNGGTAEKMPNHHKATFQPRQPSQMFNPEGHQNGHLPNGHLPNGHLPNGHLPNGHLPNGHLPNGHLEQLQRDFLDSRQNTLEGQQLAQLQVLHQAQNRQLEELERKMEDSKRSIRFLEHQLAIVKDEKEGLAVSLKESSHVLEESQSREAQLQASVTALERQIHTLTERDQESQKKLCVAEAAVDSMQQQMMEMCRSDTLTRVREQHDRDTHAFREQHEARVLSLQQMLDSHTHALQEQTELGQRLREQVRQLERQREEEQVERASVINALTQRLEDSQKQCAKLLHTGSVQEMSQMQMRLQQAQSAKSMSEEMNKALQEELSELKDQIRLYESAVKLGVVSLDSGGDWDNQLSDSYAELGIKKVNWKKTRMHSTPAQGEGVEPSEVVRELRAELQRCLASLKDKRQRISDLQHDLHVTQEQLQQHSVHTHSSTSTSPKGDGSLQKPAGAAAASSSDLTLLQEERQHLQDRVEVLERRNAELKQSEEKVKAANSELCSKMREMIQELDQEKQEAEERYERTQQQFRDDVVKRVSSELTQEHQAQMEELRTQHQQQTQALESKLCELQGEMVAVQECYISICKEKDRLEEEESKRQQASERAVEQLRAELQSEHQGELSRLRSQWEAEQQEHLQSNLASAQQSWQQQQQEVERAWSVRLERAVEEERRRRAAVTQEGGCQTEAREEVQAPMVPREEVQAPMVPREEVQAPAVPREEVQAPAVPWEEVQAQLQEQRERLQREAQEEQVAAVRRAQRELQQKHLKEVAKHVEGAVSRAHSRWLEELPTQPEYKARLQAEKSQWEQHTHTQISAAVEAAKDQWEEAAQADRAELEQSRERIGQLQEEVRSLQEEARSLGEQQEALLGAELAAARTSWTRRQQEETGRLQNQHQTQLEQDLQRAREEAQQEVKEGLQEALQLLRREGERTEEKSDCRRGGLRELCREALARAVAIARQDWSKRSEEKLRHVLKEMQERHQKEILQLQNSSAEGLDVPCVSKRCSETASRLQKKTQELQRQLEKACRQLQQTTRDHRTTLHTLTEEHEEVLRQEREAHAKAVEEAKRSAQEEGHGGQKSLQAGLEEMKEQYTGAVEKIRGDMLRYLQESKERAAELIRGEVQRERQETARRMRRYYLTCLQELLHDGGHANGAAEKKIINAASKLAAMAKVLETPTNKKKLGKSQTAQEEANLISVPGQTPRVPSGLAPTSALGDPVGVRPQALACVREASESSGQSNACAISAPESSSLPRGLGDRTASESRGAPREQPQGLRGPTPPQLKPPASQKPPMSAAPLLVLGARRAPEGRRQPGTRTEFDACGSFLGDATDSTIYRQIVKATSGLPEGSGRLAPKSLFSELKGPQQDSGFSSPPSQLRKRPA</sequence>
<name>A0AAV6GEX6_9TELE</name>
<feature type="coiled-coil region" evidence="1">
    <location>
        <begin position="892"/>
        <end position="928"/>
    </location>
</feature>
<evidence type="ECO:0000313" key="4">
    <source>
        <dbReference type="EMBL" id="KAG5273709.1"/>
    </source>
</evidence>
<dbReference type="GO" id="GO:0005813">
    <property type="term" value="C:centrosome"/>
    <property type="evidence" value="ECO:0007669"/>
    <property type="project" value="TreeGrafter"/>
</dbReference>
<feature type="compositionally biased region" description="Low complexity" evidence="2">
    <location>
        <begin position="595"/>
        <end position="606"/>
    </location>
</feature>
<feature type="coiled-coil region" evidence="1">
    <location>
        <begin position="1055"/>
        <end position="1097"/>
    </location>
</feature>
<feature type="region of interest" description="Disordered" evidence="2">
    <location>
        <begin position="1359"/>
        <end position="1379"/>
    </location>
</feature>
<dbReference type="Pfam" id="PF25769">
    <property type="entry name" value="PLK4_bind_CEP152"/>
    <property type="match status" value="1"/>
</dbReference>
<feature type="region of interest" description="Disordered" evidence="2">
    <location>
        <begin position="590"/>
        <end position="626"/>
    </location>
</feature>
<dbReference type="InterPro" id="IPR051235">
    <property type="entry name" value="CEP152/SHC-Transforming"/>
</dbReference>
<feature type="compositionally biased region" description="Basic and acidic residues" evidence="2">
    <location>
        <begin position="1417"/>
        <end position="1429"/>
    </location>
</feature>
<gene>
    <name evidence="4" type="ORF">AALO_G00154570</name>
</gene>
<feature type="compositionally biased region" description="Polar residues" evidence="2">
    <location>
        <begin position="1526"/>
        <end position="1536"/>
    </location>
</feature>
<feature type="compositionally biased region" description="Polar residues" evidence="2">
    <location>
        <begin position="47"/>
        <end position="77"/>
    </location>
</feature>
<feature type="compositionally biased region" description="Basic and acidic residues" evidence="2">
    <location>
        <begin position="1221"/>
        <end position="1238"/>
    </location>
</feature>